<reference evidence="3" key="1">
    <citation type="journal article" date="2012" name="Nat. Biotechnol.">
        <title>Reference genome sequence of the model plant Setaria.</title>
        <authorList>
            <person name="Bennetzen J.L."/>
            <person name="Schmutz J."/>
            <person name="Wang H."/>
            <person name="Percifield R."/>
            <person name="Hawkins J."/>
            <person name="Pontaroli A.C."/>
            <person name="Estep M."/>
            <person name="Feng L."/>
            <person name="Vaughn J.N."/>
            <person name="Grimwood J."/>
            <person name="Jenkins J."/>
            <person name="Barry K."/>
            <person name="Lindquist E."/>
            <person name="Hellsten U."/>
            <person name="Deshpande S."/>
            <person name="Wang X."/>
            <person name="Wu X."/>
            <person name="Mitros T."/>
            <person name="Triplett J."/>
            <person name="Yang X."/>
            <person name="Ye C.Y."/>
            <person name="Mauro-Herrera M."/>
            <person name="Wang L."/>
            <person name="Li P."/>
            <person name="Sharma M."/>
            <person name="Sharma R."/>
            <person name="Ronald P.C."/>
            <person name="Panaud O."/>
            <person name="Kellogg E.A."/>
            <person name="Brutnell T.P."/>
            <person name="Doust A.N."/>
            <person name="Tuskan G.A."/>
            <person name="Rokhsar D."/>
            <person name="Devos K.M."/>
        </authorList>
    </citation>
    <scope>NUCLEOTIDE SEQUENCE [LARGE SCALE GENOMIC DNA]</scope>
    <source>
        <strain evidence="3">cv. Yugu1</strain>
    </source>
</reference>
<feature type="compositionally biased region" description="Polar residues" evidence="1">
    <location>
        <begin position="34"/>
        <end position="44"/>
    </location>
</feature>
<evidence type="ECO:0000256" key="1">
    <source>
        <dbReference type="SAM" id="MobiDB-lite"/>
    </source>
</evidence>
<sequence length="51" mass="5889">MENQSEKSARGARRPLCIKTRKQTGKKEKDQEQQRSTYSVQLESSKAVLLH</sequence>
<dbReference type="EnsemblPlants" id="KQK92047">
    <property type="protein sequence ID" value="KQK92047"/>
    <property type="gene ID" value="SETIT_038621mg"/>
</dbReference>
<dbReference type="AlphaFoldDB" id="K4AIB1"/>
<feature type="region of interest" description="Disordered" evidence="1">
    <location>
        <begin position="1"/>
        <end position="51"/>
    </location>
</feature>
<dbReference type="EMBL" id="AGNK02006088">
    <property type="status" value="NOT_ANNOTATED_CDS"/>
    <property type="molecule type" value="Genomic_DNA"/>
</dbReference>
<reference evidence="2" key="2">
    <citation type="submission" date="2018-08" db="UniProtKB">
        <authorList>
            <consortium name="EnsemblPlants"/>
        </authorList>
    </citation>
    <scope>IDENTIFICATION</scope>
    <source>
        <strain evidence="2">Yugu1</strain>
    </source>
</reference>
<name>K4AIB1_SETIT</name>
<proteinExistence type="predicted"/>
<dbReference type="Proteomes" id="UP000004995">
    <property type="component" value="Unassembled WGS sequence"/>
</dbReference>
<protein>
    <submittedName>
        <fullName evidence="2">Uncharacterized protein</fullName>
    </submittedName>
</protein>
<accession>K4AIB1</accession>
<evidence type="ECO:0000313" key="3">
    <source>
        <dbReference type="Proteomes" id="UP000004995"/>
    </source>
</evidence>
<dbReference type="Gramene" id="KQK92047">
    <property type="protein sequence ID" value="KQK92047"/>
    <property type="gene ID" value="SETIT_038621mg"/>
</dbReference>
<dbReference type="InParanoid" id="K4AIB1"/>
<organism evidence="2 3">
    <name type="scientific">Setaria italica</name>
    <name type="common">Foxtail millet</name>
    <name type="synonym">Panicum italicum</name>
    <dbReference type="NCBI Taxonomy" id="4555"/>
    <lineage>
        <taxon>Eukaryota</taxon>
        <taxon>Viridiplantae</taxon>
        <taxon>Streptophyta</taxon>
        <taxon>Embryophyta</taxon>
        <taxon>Tracheophyta</taxon>
        <taxon>Spermatophyta</taxon>
        <taxon>Magnoliopsida</taxon>
        <taxon>Liliopsida</taxon>
        <taxon>Poales</taxon>
        <taxon>Poaceae</taxon>
        <taxon>PACMAD clade</taxon>
        <taxon>Panicoideae</taxon>
        <taxon>Panicodae</taxon>
        <taxon>Paniceae</taxon>
        <taxon>Cenchrinae</taxon>
        <taxon>Setaria</taxon>
    </lineage>
</organism>
<keyword evidence="3" id="KW-1185">Reference proteome</keyword>
<dbReference type="HOGENOM" id="CLU_3110035_0_0_1"/>
<evidence type="ECO:0000313" key="2">
    <source>
        <dbReference type="EnsemblPlants" id="KQK92047"/>
    </source>
</evidence>